<dbReference type="Gene3D" id="1.20.1070.10">
    <property type="entry name" value="Rhodopsin 7-helix transmembrane proteins"/>
    <property type="match status" value="1"/>
</dbReference>
<keyword evidence="2 6" id="KW-0812">Transmembrane</keyword>
<protein>
    <recommendedName>
        <fullName evidence="7">G-protein coupled receptors family 1 profile domain-containing protein</fullName>
    </recommendedName>
</protein>
<feature type="transmembrane region" description="Helical" evidence="6">
    <location>
        <begin position="222"/>
        <end position="240"/>
    </location>
</feature>
<dbReference type="GO" id="GO:0016020">
    <property type="term" value="C:membrane"/>
    <property type="evidence" value="ECO:0007669"/>
    <property type="project" value="UniProtKB-SubCell"/>
</dbReference>
<evidence type="ECO:0000256" key="5">
    <source>
        <dbReference type="ARBA" id="ARBA00023224"/>
    </source>
</evidence>
<reference evidence="8" key="3">
    <citation type="submission" date="2025-09" db="UniProtKB">
        <authorList>
            <consortium name="Ensembl"/>
        </authorList>
    </citation>
    <scope>IDENTIFICATION</scope>
</reference>
<name>A0A8K9XYV8_ONCMY</name>
<keyword evidence="5" id="KW-0807">Transducer</keyword>
<reference evidence="8" key="2">
    <citation type="submission" date="2025-08" db="UniProtKB">
        <authorList>
            <consortium name="Ensembl"/>
        </authorList>
    </citation>
    <scope>IDENTIFICATION</scope>
</reference>
<feature type="transmembrane region" description="Helical" evidence="6">
    <location>
        <begin position="26"/>
        <end position="52"/>
    </location>
</feature>
<sequence length="287" mass="32575">CNDMDNISSIIMFTFSGLDESWTNRLIIFVFTLLGFILTIVLNLTLIVIIILHRTLHEPMYIFLCNLCINGLCGSTGFYPAFLYTLTGSNMISLSNCVLQIFVIMTYSLCEFTNLTVMALDRYMAICRPLHYQTVMTRVTICKLLIWLFPCGTTGVSISIMLRYPLCGSHIDRLFCQNWALIERLACQEDIVKHIVNGSFFVWFNLLVAFLILCMSTCLPHLIALVNFIILTIFDALFGSRDGPKVLGKLMSVASIVIPPFINPIIYGVKLTPIRTQIKKHFQQIQS</sequence>
<dbReference type="InterPro" id="IPR052921">
    <property type="entry name" value="GPCR1_Superfamily_Member"/>
</dbReference>
<comment type="subcellular location">
    <subcellularLocation>
        <location evidence="1">Membrane</location>
        <topology evidence="1">Multi-pass membrane protein</topology>
    </subcellularLocation>
</comment>
<dbReference type="GO" id="GO:0004930">
    <property type="term" value="F:G protein-coupled receptor activity"/>
    <property type="evidence" value="ECO:0007669"/>
    <property type="project" value="InterPro"/>
</dbReference>
<feature type="transmembrane region" description="Helical" evidence="6">
    <location>
        <begin position="246"/>
        <end position="269"/>
    </location>
</feature>
<dbReference type="GO" id="GO:0004984">
    <property type="term" value="F:olfactory receptor activity"/>
    <property type="evidence" value="ECO:0007669"/>
    <property type="project" value="InterPro"/>
</dbReference>
<dbReference type="AlphaFoldDB" id="A0A8K9XYV8"/>
<evidence type="ECO:0000256" key="6">
    <source>
        <dbReference type="SAM" id="Phobius"/>
    </source>
</evidence>
<dbReference type="PROSITE" id="PS50262">
    <property type="entry name" value="G_PROTEIN_RECEP_F1_2"/>
    <property type="match status" value="1"/>
</dbReference>
<dbReference type="PANTHER" id="PTHR26451">
    <property type="entry name" value="G_PROTEIN_RECEP_F1_2 DOMAIN-CONTAINING PROTEIN"/>
    <property type="match status" value="1"/>
</dbReference>
<dbReference type="PANTHER" id="PTHR26451:SF860">
    <property type="entry name" value="ODORANT RECEPTOR-RELATED"/>
    <property type="match status" value="1"/>
</dbReference>
<evidence type="ECO:0000256" key="3">
    <source>
        <dbReference type="ARBA" id="ARBA00022989"/>
    </source>
</evidence>
<dbReference type="Ensembl" id="ENSOMYT00000119496.1">
    <property type="protein sequence ID" value="ENSOMYP00000140802.1"/>
    <property type="gene ID" value="ENSOMYG00000062048.1"/>
</dbReference>
<feature type="transmembrane region" description="Helical" evidence="6">
    <location>
        <begin position="64"/>
        <end position="86"/>
    </location>
</feature>
<keyword evidence="3 6" id="KW-1133">Transmembrane helix</keyword>
<organism evidence="8 9">
    <name type="scientific">Oncorhynchus mykiss</name>
    <name type="common">Rainbow trout</name>
    <name type="synonym">Salmo gairdneri</name>
    <dbReference type="NCBI Taxonomy" id="8022"/>
    <lineage>
        <taxon>Eukaryota</taxon>
        <taxon>Metazoa</taxon>
        <taxon>Chordata</taxon>
        <taxon>Craniata</taxon>
        <taxon>Vertebrata</taxon>
        <taxon>Euteleostomi</taxon>
        <taxon>Actinopterygii</taxon>
        <taxon>Neopterygii</taxon>
        <taxon>Teleostei</taxon>
        <taxon>Protacanthopterygii</taxon>
        <taxon>Salmoniformes</taxon>
        <taxon>Salmonidae</taxon>
        <taxon>Salmoninae</taxon>
        <taxon>Oncorhynchus</taxon>
    </lineage>
</organism>
<dbReference type="InterPro" id="IPR000276">
    <property type="entry name" value="GPCR_Rhodpsn"/>
</dbReference>
<proteinExistence type="predicted"/>
<feature type="domain" description="G-protein coupled receptors family 1 profile" evidence="7">
    <location>
        <begin position="42"/>
        <end position="149"/>
    </location>
</feature>
<dbReference type="Proteomes" id="UP000694395">
    <property type="component" value="Chromosome 12"/>
</dbReference>
<feature type="transmembrane region" description="Helical" evidence="6">
    <location>
        <begin position="98"/>
        <end position="120"/>
    </location>
</feature>
<dbReference type="PROSITE" id="PS00237">
    <property type="entry name" value="G_PROTEIN_RECEP_F1_1"/>
    <property type="match status" value="1"/>
</dbReference>
<dbReference type="GeneTree" id="ENSGT00950000183023"/>
<evidence type="ECO:0000256" key="1">
    <source>
        <dbReference type="ARBA" id="ARBA00004141"/>
    </source>
</evidence>
<dbReference type="Pfam" id="PF13853">
    <property type="entry name" value="7tm_4"/>
    <property type="match status" value="1"/>
</dbReference>
<keyword evidence="4 6" id="KW-0472">Membrane</keyword>
<evidence type="ECO:0000256" key="2">
    <source>
        <dbReference type="ARBA" id="ARBA00022692"/>
    </source>
</evidence>
<dbReference type="InterPro" id="IPR017452">
    <property type="entry name" value="GPCR_Rhodpsn_7TM"/>
</dbReference>
<keyword evidence="9" id="KW-1185">Reference proteome</keyword>
<accession>A0A8K9XYV8</accession>
<dbReference type="GO" id="GO:0005549">
    <property type="term" value="F:odorant binding"/>
    <property type="evidence" value="ECO:0007669"/>
    <property type="project" value="TreeGrafter"/>
</dbReference>
<evidence type="ECO:0000313" key="8">
    <source>
        <dbReference type="Ensembl" id="ENSOMYP00000140802.1"/>
    </source>
</evidence>
<evidence type="ECO:0000313" key="9">
    <source>
        <dbReference type="Proteomes" id="UP000694395"/>
    </source>
</evidence>
<dbReference type="InterPro" id="IPR000725">
    <property type="entry name" value="Olfact_rcpt"/>
</dbReference>
<reference evidence="8" key="1">
    <citation type="submission" date="2020-07" db="EMBL/GenBank/DDBJ databases">
        <title>A long reads based de novo assembly of the rainbow trout Arlee double haploid line genome.</title>
        <authorList>
            <person name="Gao G."/>
            <person name="Palti Y."/>
        </authorList>
    </citation>
    <scope>NUCLEOTIDE SEQUENCE [LARGE SCALE GENOMIC DNA]</scope>
</reference>
<feature type="transmembrane region" description="Helical" evidence="6">
    <location>
        <begin position="195"/>
        <end position="215"/>
    </location>
</feature>
<dbReference type="SUPFAM" id="SSF81321">
    <property type="entry name" value="Family A G protein-coupled receptor-like"/>
    <property type="match status" value="1"/>
</dbReference>
<evidence type="ECO:0000259" key="7">
    <source>
        <dbReference type="PROSITE" id="PS50262"/>
    </source>
</evidence>
<feature type="transmembrane region" description="Helical" evidence="6">
    <location>
        <begin position="141"/>
        <end position="162"/>
    </location>
</feature>
<evidence type="ECO:0000256" key="4">
    <source>
        <dbReference type="ARBA" id="ARBA00023136"/>
    </source>
</evidence>
<dbReference type="Pfam" id="PF00001">
    <property type="entry name" value="7tm_1"/>
    <property type="match status" value="1"/>
</dbReference>